<dbReference type="Gene3D" id="1.20.5.780">
    <property type="entry name" value="Single helix bin"/>
    <property type="match status" value="1"/>
</dbReference>
<feature type="region of interest" description="Disordered" evidence="1">
    <location>
        <begin position="1"/>
        <end position="29"/>
    </location>
</feature>
<name>D5U4U5_BRAM5</name>
<evidence type="ECO:0008006" key="6">
    <source>
        <dbReference type="Google" id="ProtNLM"/>
    </source>
</evidence>
<gene>
    <name evidence="2" type="ordered locus">Bmur_1316</name>
    <name evidence="3" type="ordered locus">Bmur_1700</name>
    <name evidence="4" type="ordered locus">Bmur_2276</name>
</gene>
<dbReference type="EMBL" id="CP001959">
    <property type="protein sequence ID" value="ADG71785.1"/>
    <property type="molecule type" value="Genomic_DNA"/>
</dbReference>
<evidence type="ECO:0000256" key="1">
    <source>
        <dbReference type="SAM" id="MobiDB-lite"/>
    </source>
</evidence>
<dbReference type="AlphaFoldDB" id="D5U4U5"/>
<protein>
    <recommendedName>
        <fullName evidence="6">CopG domain protein DNA-binding domain protein</fullName>
    </recommendedName>
</protein>
<dbReference type="EMBL" id="CP001959">
    <property type="protein sequence ID" value="ADG72349.1"/>
    <property type="molecule type" value="Genomic_DNA"/>
</dbReference>
<dbReference type="KEGG" id="brm:Bmur_1316"/>
<dbReference type="RefSeq" id="WP_013113827.1">
    <property type="nucleotide sequence ID" value="NC_014150.1"/>
</dbReference>
<dbReference type="HOGENOM" id="CLU_196553_0_0_12"/>
<dbReference type="InterPro" id="IPR053842">
    <property type="entry name" value="NikA-like"/>
</dbReference>
<evidence type="ECO:0000313" key="3">
    <source>
        <dbReference type="EMBL" id="ADG71785.1"/>
    </source>
</evidence>
<dbReference type="Proteomes" id="UP000001915">
    <property type="component" value="Chromosome"/>
</dbReference>
<dbReference type="KEGG" id="brm:Bmur_1700"/>
<dbReference type="OrthoDB" id="9875534at2"/>
<dbReference type="Pfam" id="PF21983">
    <property type="entry name" value="NikA-like"/>
    <property type="match status" value="1"/>
</dbReference>
<evidence type="ECO:0000313" key="2">
    <source>
        <dbReference type="EMBL" id="ADG71406.1"/>
    </source>
</evidence>
<reference evidence="4 5" key="1">
    <citation type="journal article" date="2010" name="Stand. Genomic Sci.">
        <title>Complete genome sequence of Brachyspira murdochii type strain (56-150).</title>
        <authorList>
            <person name="Pati A."/>
            <person name="Sikorski J."/>
            <person name="Gronow S."/>
            <person name="Munk C."/>
            <person name="Lapidus A."/>
            <person name="Copeland A."/>
            <person name="Glavina Del Tio T."/>
            <person name="Nolan M."/>
            <person name="Lucas S."/>
            <person name="Chen F."/>
            <person name="Tice H."/>
            <person name="Cheng J.F."/>
            <person name="Han C."/>
            <person name="Detter J.C."/>
            <person name="Bruce D."/>
            <person name="Tapia R."/>
            <person name="Goodwin L."/>
            <person name="Pitluck S."/>
            <person name="Liolios K."/>
            <person name="Ivanova N."/>
            <person name="Mavromatis K."/>
            <person name="Mikhailova N."/>
            <person name="Chen A."/>
            <person name="Palaniappan K."/>
            <person name="Land M."/>
            <person name="Hauser L."/>
            <person name="Chang Y.J."/>
            <person name="Jeffries C.D."/>
            <person name="Spring S."/>
            <person name="Rohde M."/>
            <person name="Goker M."/>
            <person name="Bristow J."/>
            <person name="Eisen J.A."/>
            <person name="Markowitz V."/>
            <person name="Hugenholtz P."/>
            <person name="Kyrpides N.C."/>
            <person name="Klenk H.P."/>
        </authorList>
    </citation>
    <scope>NUCLEOTIDE SEQUENCE [LARGE SCALE GENOMIC DNA]</scope>
    <source>
        <strain evidence="5">ATCC 51284 / DSM 12563 / 56-150</strain>
        <strain evidence="4">DSM 12563</strain>
    </source>
</reference>
<evidence type="ECO:0000313" key="4">
    <source>
        <dbReference type="EMBL" id="ADG72349.1"/>
    </source>
</evidence>
<accession>D5U4U5</accession>
<dbReference type="EMBL" id="CP001959">
    <property type="protein sequence ID" value="ADG71406.1"/>
    <property type="molecule type" value="Genomic_DNA"/>
</dbReference>
<proteinExistence type="predicted"/>
<dbReference type="KEGG" id="brm:Bmur_2276"/>
<organism evidence="4 5">
    <name type="scientific">Brachyspira murdochii (strain ATCC 51284 / DSM 12563 / 56-150)</name>
    <name type="common">Serpulina murdochii</name>
    <dbReference type="NCBI Taxonomy" id="526224"/>
    <lineage>
        <taxon>Bacteria</taxon>
        <taxon>Pseudomonadati</taxon>
        <taxon>Spirochaetota</taxon>
        <taxon>Spirochaetia</taxon>
        <taxon>Brachyspirales</taxon>
        <taxon>Brachyspiraceae</taxon>
        <taxon>Brachyspira</taxon>
    </lineage>
</organism>
<evidence type="ECO:0000313" key="5">
    <source>
        <dbReference type="Proteomes" id="UP000001915"/>
    </source>
</evidence>
<sequence length="68" mass="7817">MDNKKNTHGGARIGAGRKKKDDKDKKPSYRISFRLNEEENKMLEEAAKKEGMSIGQYARKCALEKFKI</sequence>